<evidence type="ECO:0000313" key="5">
    <source>
        <dbReference type="EMBL" id="GIM87332.1"/>
    </source>
</evidence>
<keyword evidence="8" id="KW-1185">Reference proteome</keyword>
<dbReference type="Proteomes" id="UP000677457">
    <property type="component" value="Unassembled WGS sequence"/>
</dbReference>
<keyword evidence="3" id="KW-0804">Transcription</keyword>
<dbReference type="EMBL" id="BOQM01000035">
    <property type="protein sequence ID" value="GIM87332.1"/>
    <property type="molecule type" value="Genomic_DNA"/>
</dbReference>
<dbReference type="GO" id="GO:0000976">
    <property type="term" value="F:transcription cis-regulatory region binding"/>
    <property type="evidence" value="ECO:0007669"/>
    <property type="project" value="TreeGrafter"/>
</dbReference>
<dbReference type="GeneID" id="93772424"/>
<dbReference type="Pfam" id="PF12625">
    <property type="entry name" value="Arabinose_bd"/>
    <property type="match status" value="1"/>
</dbReference>
<evidence type="ECO:0000256" key="1">
    <source>
        <dbReference type="ARBA" id="ARBA00023015"/>
    </source>
</evidence>
<dbReference type="GO" id="GO:0005829">
    <property type="term" value="C:cytosol"/>
    <property type="evidence" value="ECO:0007669"/>
    <property type="project" value="TreeGrafter"/>
</dbReference>
<proteinExistence type="predicted"/>
<dbReference type="PANTHER" id="PTHR47894">
    <property type="entry name" value="HTH-TYPE TRANSCRIPTIONAL REGULATOR GADX"/>
    <property type="match status" value="1"/>
</dbReference>
<evidence type="ECO:0000313" key="6">
    <source>
        <dbReference type="EMBL" id="TQL38036.1"/>
    </source>
</evidence>
<evidence type="ECO:0000256" key="3">
    <source>
        <dbReference type="ARBA" id="ARBA00023163"/>
    </source>
</evidence>
<protein>
    <submittedName>
        <fullName evidence="5">AraC family transcriptional regulator</fullName>
    </submittedName>
    <submittedName>
        <fullName evidence="6">AraC-like DNA-binding protein</fullName>
    </submittedName>
</protein>
<sequence>MSINEHYRLDPNARVLLSDLGLSVGNILRRAGLPGDTLSDGPATLTPERFYALWEAVAAEAADPGLPIRIGQAISVEAFHPPLFAALCSPNLGVAAARIATYKALIGPLRLVIATTGEGLEVELHWPPHHRPPEVLTTTELVWWVALARLATRTRVVPVAVTSAQPPSAAGALADYLGVRVQQTERFTVTFSARDSARPFLTANEPMWEFFEPELRSRLAHLERGSTVRQRVQAALLELLPSGRGTVDGVARELTLGARTLQRQLKSEGTNFQTVLNDTRRSIAHRYLSEGSLSVAEIAFLLGYDEPSSFYRAFHAWTGRTPLAARAELG</sequence>
<dbReference type="SMART" id="SM00342">
    <property type="entry name" value="HTH_ARAC"/>
    <property type="match status" value="1"/>
</dbReference>
<keyword evidence="1" id="KW-0805">Transcription regulation</keyword>
<dbReference type="Proteomes" id="UP000315983">
    <property type="component" value="Unassembled WGS sequence"/>
</dbReference>
<dbReference type="PROSITE" id="PS01124">
    <property type="entry name" value="HTH_ARAC_FAMILY_2"/>
    <property type="match status" value="1"/>
</dbReference>
<evidence type="ECO:0000313" key="8">
    <source>
        <dbReference type="Proteomes" id="UP000677457"/>
    </source>
</evidence>
<reference evidence="6 7" key="1">
    <citation type="submission" date="2019-06" db="EMBL/GenBank/DDBJ databases">
        <title>Sequencing the genomes of 1000 actinobacteria strains.</title>
        <authorList>
            <person name="Klenk H.-P."/>
        </authorList>
    </citation>
    <scope>NUCLEOTIDE SEQUENCE [LARGE SCALE GENOMIC DNA]</scope>
    <source>
        <strain evidence="6 7">DSM 44819</strain>
    </source>
</reference>
<dbReference type="SUPFAM" id="SSF46689">
    <property type="entry name" value="Homeodomain-like"/>
    <property type="match status" value="1"/>
</dbReference>
<dbReference type="InterPro" id="IPR032687">
    <property type="entry name" value="AraC-type_N"/>
</dbReference>
<evidence type="ECO:0000256" key="2">
    <source>
        <dbReference type="ARBA" id="ARBA00023125"/>
    </source>
</evidence>
<organism evidence="6 7">
    <name type="scientific">Salinispora arenicola</name>
    <dbReference type="NCBI Taxonomy" id="168697"/>
    <lineage>
        <taxon>Bacteria</taxon>
        <taxon>Bacillati</taxon>
        <taxon>Actinomycetota</taxon>
        <taxon>Actinomycetes</taxon>
        <taxon>Micromonosporales</taxon>
        <taxon>Micromonosporaceae</taxon>
        <taxon>Salinispora</taxon>
    </lineage>
</organism>
<accession>A0A542XQA6</accession>
<keyword evidence="2 6" id="KW-0238">DNA-binding</keyword>
<dbReference type="EMBL" id="VFOL01000001">
    <property type="protein sequence ID" value="TQL38036.1"/>
    <property type="molecule type" value="Genomic_DNA"/>
</dbReference>
<dbReference type="GO" id="GO:0003700">
    <property type="term" value="F:DNA-binding transcription factor activity"/>
    <property type="evidence" value="ECO:0007669"/>
    <property type="project" value="InterPro"/>
</dbReference>
<evidence type="ECO:0000259" key="4">
    <source>
        <dbReference type="PROSITE" id="PS01124"/>
    </source>
</evidence>
<dbReference type="InterPro" id="IPR018060">
    <property type="entry name" value="HTH_AraC"/>
</dbReference>
<feature type="domain" description="HTH araC/xylS-type" evidence="4">
    <location>
        <begin position="230"/>
        <end position="328"/>
    </location>
</feature>
<reference evidence="5 8" key="2">
    <citation type="submission" date="2021-03" db="EMBL/GenBank/DDBJ databases">
        <title>Whole genome shotgun sequence of Salinispora arenicola NBRC 105043.</title>
        <authorList>
            <person name="Komaki H."/>
            <person name="Tamura T."/>
        </authorList>
    </citation>
    <scope>NUCLEOTIDE SEQUENCE [LARGE SCALE GENOMIC DNA]</scope>
    <source>
        <strain evidence="5 8">NBRC 105043</strain>
    </source>
</reference>
<name>A0A542XQA6_SALAC</name>
<evidence type="ECO:0000313" key="7">
    <source>
        <dbReference type="Proteomes" id="UP000315983"/>
    </source>
</evidence>
<comment type="caution">
    <text evidence="6">The sequence shown here is derived from an EMBL/GenBank/DDBJ whole genome shotgun (WGS) entry which is preliminary data.</text>
</comment>
<dbReference type="Pfam" id="PF12833">
    <property type="entry name" value="HTH_18"/>
    <property type="match status" value="1"/>
</dbReference>
<dbReference type="AlphaFoldDB" id="A0A542XQA6"/>
<dbReference type="RefSeq" id="WP_016812869.1">
    <property type="nucleotide sequence ID" value="NZ_BOQM01000035.1"/>
</dbReference>
<dbReference type="PANTHER" id="PTHR47894:SF1">
    <property type="entry name" value="HTH-TYPE TRANSCRIPTIONAL REGULATOR VQSM"/>
    <property type="match status" value="1"/>
</dbReference>
<dbReference type="Gene3D" id="1.10.10.60">
    <property type="entry name" value="Homeodomain-like"/>
    <property type="match status" value="1"/>
</dbReference>
<dbReference type="InterPro" id="IPR009057">
    <property type="entry name" value="Homeodomain-like_sf"/>
</dbReference>
<gene>
    <name evidence="6" type="ORF">FB564_3208</name>
    <name evidence="5" type="ORF">Sar04_40680</name>
</gene>